<dbReference type="Pfam" id="PF22752">
    <property type="entry name" value="DUF488-N3i"/>
    <property type="match status" value="1"/>
</dbReference>
<dbReference type="PANTHER" id="PTHR36849:SF1">
    <property type="entry name" value="CYTOPLASMIC PROTEIN"/>
    <property type="match status" value="1"/>
</dbReference>
<proteinExistence type="predicted"/>
<dbReference type="Proteomes" id="UP000322927">
    <property type="component" value="Chromosome"/>
</dbReference>
<reference evidence="1 2" key="1">
    <citation type="submission" date="2018-05" db="EMBL/GenBank/DDBJ databases">
        <title>Streptomyces venezuelae.</title>
        <authorList>
            <person name="Kim W."/>
            <person name="Lee N."/>
            <person name="Cho B.-K."/>
        </authorList>
    </citation>
    <scope>NUCLEOTIDE SEQUENCE [LARGE SCALE GENOMIC DNA]</scope>
    <source>
        <strain evidence="1 2">ATCC 14584</strain>
    </source>
</reference>
<evidence type="ECO:0000313" key="1">
    <source>
        <dbReference type="EMBL" id="QES37830.1"/>
    </source>
</evidence>
<dbReference type="RefSeq" id="WP_150220032.1">
    <property type="nucleotide sequence ID" value="NZ_CP029192.1"/>
</dbReference>
<dbReference type="OrthoDB" id="9790745at2"/>
<gene>
    <name evidence="1" type="ORF">DEJ48_34385</name>
</gene>
<dbReference type="PANTHER" id="PTHR36849">
    <property type="entry name" value="CYTOPLASMIC PROTEIN-RELATED"/>
    <property type="match status" value="1"/>
</dbReference>
<accession>A0A5P2C6E6</accession>
<protein>
    <submittedName>
        <fullName evidence="1">DUF488 domain-containing protein</fullName>
    </submittedName>
</protein>
<name>A0A5P2C6E6_STRVZ</name>
<dbReference type="AlphaFoldDB" id="A0A5P2C6E6"/>
<dbReference type="EMBL" id="CP029192">
    <property type="protein sequence ID" value="QES37830.1"/>
    <property type="molecule type" value="Genomic_DNA"/>
</dbReference>
<organism evidence="1 2">
    <name type="scientific">Streptomyces venezuelae</name>
    <dbReference type="NCBI Taxonomy" id="54571"/>
    <lineage>
        <taxon>Bacteria</taxon>
        <taxon>Bacillati</taxon>
        <taxon>Actinomycetota</taxon>
        <taxon>Actinomycetes</taxon>
        <taxon>Kitasatosporales</taxon>
        <taxon>Streptomycetaceae</taxon>
        <taxon>Streptomyces</taxon>
    </lineage>
</organism>
<evidence type="ECO:0000313" key="2">
    <source>
        <dbReference type="Proteomes" id="UP000322927"/>
    </source>
</evidence>
<sequence>MTPRRRLDVQVKRVYDEVSPDDGTRVLVDRLWPRGLSKDKARLDAWDKEIAPSNELRRWYDHDPERFEEFAERYRHELADEERSTELDRLRTLAHEGRLTLLTATKDLPHGHVRVLVAALESKG</sequence>
<dbReference type="InterPro" id="IPR052552">
    <property type="entry name" value="YeaO-like"/>
</dbReference>